<dbReference type="EMBL" id="JAAAPO010000001">
    <property type="protein sequence ID" value="NBC35364.1"/>
    <property type="molecule type" value="Genomic_DNA"/>
</dbReference>
<organism evidence="2 3">
    <name type="scientific">Novosphingobium ovatum</name>
    <dbReference type="NCBI Taxonomy" id="1908523"/>
    <lineage>
        <taxon>Bacteria</taxon>
        <taxon>Pseudomonadati</taxon>
        <taxon>Pseudomonadota</taxon>
        <taxon>Alphaproteobacteria</taxon>
        <taxon>Sphingomonadales</taxon>
        <taxon>Sphingomonadaceae</taxon>
        <taxon>Novosphingobium</taxon>
    </lineage>
</organism>
<comment type="caution">
    <text evidence="2">The sequence shown here is derived from an EMBL/GenBank/DDBJ whole genome shotgun (WGS) entry which is preliminary data.</text>
</comment>
<feature type="chain" id="PRO_5046049579" evidence="1">
    <location>
        <begin position="26"/>
        <end position="182"/>
    </location>
</feature>
<keyword evidence="1" id="KW-0732">Signal</keyword>
<dbReference type="Pfam" id="PF14352">
    <property type="entry name" value="DUF4402"/>
    <property type="match status" value="1"/>
</dbReference>
<accession>A0ABW9XA12</accession>
<evidence type="ECO:0000313" key="2">
    <source>
        <dbReference type="EMBL" id="NBC35364.1"/>
    </source>
</evidence>
<evidence type="ECO:0000313" key="3">
    <source>
        <dbReference type="Proteomes" id="UP000753724"/>
    </source>
</evidence>
<feature type="signal peptide" evidence="1">
    <location>
        <begin position="1"/>
        <end position="25"/>
    </location>
</feature>
<dbReference type="Proteomes" id="UP000753724">
    <property type="component" value="Unassembled WGS sequence"/>
</dbReference>
<sequence length="182" mass="17726">MGQKIRHWGGLIATIAALASGPAMANVTAGGGSGNTSTAAGSSTAEVVQPIRLVHAGRGGVVSSLNFGKFTAGTGGTVTVVALPAGGGSTGGDVSFVPGSYVMPDSFYIVAGGNRVVGITTGNGSVTLGSNSMSFTTVPQFSTVTLPGHGVQSFVVGGTLTVPAAATPGVYRGTYNVTAAYQ</sequence>
<dbReference type="InterPro" id="IPR025514">
    <property type="entry name" value="DUF4402"/>
</dbReference>
<reference evidence="3" key="1">
    <citation type="submission" date="2020-01" db="EMBL/GenBank/DDBJ databases">
        <title>Sphingomonas sp. strain CSW-10.</title>
        <authorList>
            <person name="Chen W.-M."/>
        </authorList>
    </citation>
    <scope>NUCLEOTIDE SEQUENCE [LARGE SCALE GENOMIC DNA]</scope>
    <source>
        <strain evidence="3">FSY-8</strain>
    </source>
</reference>
<keyword evidence="3" id="KW-1185">Reference proteome</keyword>
<proteinExistence type="predicted"/>
<name>A0ABW9XA12_9SPHN</name>
<evidence type="ECO:0000256" key="1">
    <source>
        <dbReference type="SAM" id="SignalP"/>
    </source>
</evidence>
<dbReference type="RefSeq" id="WP_161716634.1">
    <property type="nucleotide sequence ID" value="NZ_JAAAPO010000001.1"/>
</dbReference>
<protein>
    <submittedName>
        <fullName evidence="2">DUF4402 domain-containing protein</fullName>
    </submittedName>
</protein>
<gene>
    <name evidence="2" type="ORF">GTZ99_02200</name>
</gene>